<gene>
    <name evidence="1" type="ORF">C5468_10540</name>
</gene>
<dbReference type="Proteomes" id="UP000295550">
    <property type="component" value="Unassembled WGS sequence"/>
</dbReference>
<comment type="caution">
    <text evidence="1">The sequence shown here is derived from an EMBL/GenBank/DDBJ whole genome shotgun (WGS) entry which is preliminary data.</text>
</comment>
<dbReference type="AlphaFoldDB" id="A0A4R4JF63"/>
<evidence type="ECO:0000313" key="2">
    <source>
        <dbReference type="Proteomes" id="UP000295550"/>
    </source>
</evidence>
<protein>
    <submittedName>
        <fullName evidence="1">Uncharacterized protein</fullName>
    </submittedName>
</protein>
<sequence length="75" mass="8858">MSFKVIHITLPIQVTMENMVLLVQMETMELMALRVILVFRINMSVQRTLRQVLMELTVLRERGEQMVSLLKRGRN</sequence>
<evidence type="ECO:0000313" key="1">
    <source>
        <dbReference type="EMBL" id="TDB52172.1"/>
    </source>
</evidence>
<reference evidence="1 2" key="1">
    <citation type="journal article" date="2019" name="Int. J. Syst. Evol. Microbiol.">
        <title>Photorhabdus khanii subsp. guanajuatensis subsp. nov., isolated from Heterorhabditis atacamensis, and Photorhabdus luminescens subsp. mexicana subsp. nov., isolated from Heterorhabditis mexicana entomopathogenic nematodes.</title>
        <authorList>
            <person name="Machado R.A.R."/>
            <person name="Bruno P."/>
            <person name="Arce C.C.M."/>
            <person name="Liechti N."/>
            <person name="Kohler A."/>
            <person name="Bernal J."/>
            <person name="Bruggmann R."/>
            <person name="Turlings T.C.J."/>
        </authorList>
    </citation>
    <scope>NUCLEOTIDE SEQUENCE [LARGE SCALE GENOMIC DNA]</scope>
    <source>
        <strain evidence="1 2">MEX47-22</strain>
    </source>
</reference>
<proteinExistence type="predicted"/>
<name>A0A4R4JF63_PHOLU</name>
<accession>A0A4R4JF63</accession>
<organism evidence="1 2">
    <name type="scientific">Photorhabdus luminescens subsp. mexicana</name>
    <dbReference type="NCBI Taxonomy" id="2100167"/>
    <lineage>
        <taxon>Bacteria</taxon>
        <taxon>Pseudomonadati</taxon>
        <taxon>Pseudomonadota</taxon>
        <taxon>Gammaproteobacteria</taxon>
        <taxon>Enterobacterales</taxon>
        <taxon>Morganellaceae</taxon>
        <taxon>Photorhabdus</taxon>
    </lineage>
</organism>
<dbReference type="EMBL" id="PUJX01000009">
    <property type="protein sequence ID" value="TDB52172.1"/>
    <property type="molecule type" value="Genomic_DNA"/>
</dbReference>